<dbReference type="GO" id="GO:0005886">
    <property type="term" value="C:plasma membrane"/>
    <property type="evidence" value="ECO:0007669"/>
    <property type="project" value="TreeGrafter"/>
</dbReference>
<feature type="transmembrane region" description="Helical" evidence="11">
    <location>
        <begin position="169"/>
        <end position="189"/>
    </location>
</feature>
<dbReference type="GO" id="GO:0004383">
    <property type="term" value="F:guanylate cyclase activity"/>
    <property type="evidence" value="ECO:0007669"/>
    <property type="project" value="UniProtKB-EC"/>
</dbReference>
<dbReference type="GO" id="GO:0004016">
    <property type="term" value="F:adenylate cyclase activity"/>
    <property type="evidence" value="ECO:0007669"/>
    <property type="project" value="TreeGrafter"/>
</dbReference>
<protein>
    <recommendedName>
        <fullName evidence="3">guanylate cyclase</fullName>
        <ecNumber evidence="3">4.6.1.2</ecNumber>
    </recommendedName>
</protein>
<dbReference type="Gene3D" id="3.30.70.1230">
    <property type="entry name" value="Nucleotide cyclase"/>
    <property type="match status" value="1"/>
</dbReference>
<comment type="caution">
    <text evidence="14">The sequence shown here is derived from an EMBL/GenBank/DDBJ whole genome shotgun (WGS) entry which is preliminary data.</text>
</comment>
<gene>
    <name evidence="14" type="primary">RvY_01179</name>
    <name evidence="14" type="synonym">RvY_01179.1</name>
    <name evidence="14" type="ORF">RvY_01179-1</name>
</gene>
<evidence type="ECO:0000313" key="14">
    <source>
        <dbReference type="EMBL" id="GAU88488.1"/>
    </source>
</evidence>
<dbReference type="PROSITE" id="PS50125">
    <property type="entry name" value="GUANYLATE_CYCLASE_2"/>
    <property type="match status" value="1"/>
</dbReference>
<evidence type="ECO:0000256" key="4">
    <source>
        <dbReference type="ARBA" id="ARBA00022692"/>
    </source>
</evidence>
<feature type="domain" description="Protein kinase" evidence="12">
    <location>
        <begin position="204"/>
        <end position="539"/>
    </location>
</feature>
<comment type="subcellular location">
    <subcellularLocation>
        <location evidence="2">Membrane</location>
        <topology evidence="2">Single-pass membrane protein</topology>
    </subcellularLocation>
</comment>
<dbReference type="PANTHER" id="PTHR11920:SF501">
    <property type="entry name" value="GUANYLATE CYCLASE 32E"/>
    <property type="match status" value="1"/>
</dbReference>
<organism evidence="14 15">
    <name type="scientific">Ramazzottius varieornatus</name>
    <name type="common">Water bear</name>
    <name type="synonym">Tardigrade</name>
    <dbReference type="NCBI Taxonomy" id="947166"/>
    <lineage>
        <taxon>Eukaryota</taxon>
        <taxon>Metazoa</taxon>
        <taxon>Ecdysozoa</taxon>
        <taxon>Tardigrada</taxon>
        <taxon>Eutardigrada</taxon>
        <taxon>Parachela</taxon>
        <taxon>Hypsibioidea</taxon>
        <taxon>Ramazzottiidae</taxon>
        <taxon>Ramazzottius</taxon>
    </lineage>
</organism>
<dbReference type="GO" id="GO:0004672">
    <property type="term" value="F:protein kinase activity"/>
    <property type="evidence" value="ECO:0007669"/>
    <property type="project" value="InterPro"/>
</dbReference>
<dbReference type="EC" id="4.6.1.2" evidence="3"/>
<evidence type="ECO:0000259" key="12">
    <source>
        <dbReference type="PROSITE" id="PS50011"/>
    </source>
</evidence>
<evidence type="ECO:0000256" key="9">
    <source>
        <dbReference type="ARBA" id="ARBA00023239"/>
    </source>
</evidence>
<dbReference type="GO" id="GO:0005524">
    <property type="term" value="F:ATP binding"/>
    <property type="evidence" value="ECO:0007669"/>
    <property type="project" value="InterPro"/>
</dbReference>
<dbReference type="SUPFAM" id="SSF56112">
    <property type="entry name" value="Protein kinase-like (PK-like)"/>
    <property type="match status" value="1"/>
</dbReference>
<dbReference type="PROSITE" id="PS50011">
    <property type="entry name" value="PROTEIN_KINASE_DOM"/>
    <property type="match status" value="1"/>
</dbReference>
<dbReference type="GO" id="GO:0035556">
    <property type="term" value="P:intracellular signal transduction"/>
    <property type="evidence" value="ECO:0007669"/>
    <property type="project" value="InterPro"/>
</dbReference>
<dbReference type="STRING" id="947166.A0A1D1UQR8"/>
<dbReference type="InterPro" id="IPR000719">
    <property type="entry name" value="Prot_kinase_dom"/>
</dbReference>
<evidence type="ECO:0000256" key="7">
    <source>
        <dbReference type="ARBA" id="ARBA00023136"/>
    </source>
</evidence>
<keyword evidence="15" id="KW-1185">Reference proteome</keyword>
<comment type="catalytic activity">
    <reaction evidence="1">
        <text>GTP = 3',5'-cyclic GMP + diphosphate</text>
        <dbReference type="Rhea" id="RHEA:13665"/>
        <dbReference type="ChEBI" id="CHEBI:33019"/>
        <dbReference type="ChEBI" id="CHEBI:37565"/>
        <dbReference type="ChEBI" id="CHEBI:57746"/>
        <dbReference type="EC" id="4.6.1.2"/>
    </reaction>
</comment>
<dbReference type="AlphaFoldDB" id="A0A1D1UQR8"/>
<dbReference type="PANTHER" id="PTHR11920">
    <property type="entry name" value="GUANYLYL CYCLASE"/>
    <property type="match status" value="1"/>
</dbReference>
<evidence type="ECO:0000256" key="11">
    <source>
        <dbReference type="SAM" id="Phobius"/>
    </source>
</evidence>
<dbReference type="Pfam" id="PF00211">
    <property type="entry name" value="Guanylate_cyc"/>
    <property type="match status" value="1"/>
</dbReference>
<dbReference type="Proteomes" id="UP000186922">
    <property type="component" value="Unassembled WGS sequence"/>
</dbReference>
<dbReference type="GO" id="GO:0007168">
    <property type="term" value="P:receptor guanylyl cyclase signaling pathway"/>
    <property type="evidence" value="ECO:0007669"/>
    <property type="project" value="TreeGrafter"/>
</dbReference>
<dbReference type="CDD" id="cd07302">
    <property type="entry name" value="CHD"/>
    <property type="match status" value="1"/>
</dbReference>
<feature type="domain" description="Guanylate cyclase" evidence="13">
    <location>
        <begin position="543"/>
        <end position="665"/>
    </location>
</feature>
<keyword evidence="8" id="KW-0325">Glycoprotein</keyword>
<dbReference type="EMBL" id="BDGG01000001">
    <property type="protein sequence ID" value="GAU88488.1"/>
    <property type="molecule type" value="Genomic_DNA"/>
</dbReference>
<evidence type="ECO:0000256" key="6">
    <source>
        <dbReference type="ARBA" id="ARBA00022989"/>
    </source>
</evidence>
<dbReference type="SUPFAM" id="SSF53822">
    <property type="entry name" value="Periplasmic binding protein-like I"/>
    <property type="match status" value="1"/>
</dbReference>
<keyword evidence="7 11" id="KW-0472">Membrane</keyword>
<dbReference type="InterPro" id="IPR028082">
    <property type="entry name" value="Peripla_BP_I"/>
</dbReference>
<evidence type="ECO:0000256" key="2">
    <source>
        <dbReference type="ARBA" id="ARBA00004167"/>
    </source>
</evidence>
<evidence type="ECO:0000256" key="1">
    <source>
        <dbReference type="ARBA" id="ARBA00001436"/>
    </source>
</evidence>
<dbReference type="InterPro" id="IPR029787">
    <property type="entry name" value="Nucleotide_cyclase"/>
</dbReference>
<accession>A0A1D1UQR8</accession>
<dbReference type="Gene3D" id="1.10.510.10">
    <property type="entry name" value="Transferase(Phosphotransferase) domain 1"/>
    <property type="match status" value="1"/>
</dbReference>
<evidence type="ECO:0000256" key="10">
    <source>
        <dbReference type="ARBA" id="ARBA00023293"/>
    </source>
</evidence>
<evidence type="ECO:0000259" key="13">
    <source>
        <dbReference type="PROSITE" id="PS50125"/>
    </source>
</evidence>
<dbReference type="InterPro" id="IPR011009">
    <property type="entry name" value="Kinase-like_dom_sf"/>
</dbReference>
<reference evidence="14 15" key="1">
    <citation type="journal article" date="2016" name="Nat. Commun.">
        <title>Extremotolerant tardigrade genome and improved radiotolerance of human cultured cells by tardigrade-unique protein.</title>
        <authorList>
            <person name="Hashimoto T."/>
            <person name="Horikawa D.D."/>
            <person name="Saito Y."/>
            <person name="Kuwahara H."/>
            <person name="Kozuka-Hata H."/>
            <person name="Shin-I T."/>
            <person name="Minakuchi Y."/>
            <person name="Ohishi K."/>
            <person name="Motoyama A."/>
            <person name="Aizu T."/>
            <person name="Enomoto A."/>
            <person name="Kondo K."/>
            <person name="Tanaka S."/>
            <person name="Hara Y."/>
            <person name="Koshikawa S."/>
            <person name="Sagara H."/>
            <person name="Miura T."/>
            <person name="Yokobori S."/>
            <person name="Miyagawa K."/>
            <person name="Suzuki Y."/>
            <person name="Kubo T."/>
            <person name="Oyama M."/>
            <person name="Kohara Y."/>
            <person name="Fujiyama A."/>
            <person name="Arakawa K."/>
            <person name="Katayama T."/>
            <person name="Toyoda A."/>
            <person name="Kunieda T."/>
        </authorList>
    </citation>
    <scope>NUCLEOTIDE SEQUENCE [LARGE SCALE GENOMIC DNA]</scope>
    <source>
        <strain evidence="14 15">YOKOZUNA-1</strain>
    </source>
</reference>
<dbReference type="Gene3D" id="6.10.250.780">
    <property type="match status" value="1"/>
</dbReference>
<keyword evidence="6 11" id="KW-1133">Transmembrane helix</keyword>
<evidence type="ECO:0000256" key="8">
    <source>
        <dbReference type="ARBA" id="ARBA00023180"/>
    </source>
</evidence>
<keyword evidence="9" id="KW-0456">Lyase</keyword>
<dbReference type="OrthoDB" id="1890790at2759"/>
<dbReference type="SMART" id="SM00044">
    <property type="entry name" value="CYCc"/>
    <property type="match status" value="1"/>
</dbReference>
<dbReference type="SUPFAM" id="SSF55073">
    <property type="entry name" value="Nucleotide cyclase"/>
    <property type="match status" value="1"/>
</dbReference>
<evidence type="ECO:0000256" key="5">
    <source>
        <dbReference type="ARBA" id="ARBA00022741"/>
    </source>
</evidence>
<sequence>MTSDTSNLKTRFQETITLARLQYNFTYGIRSGIREMPSPCAVSAYAAVHILAEVLQMPDMKEEVEHETGKSVAIAKYFWNRCFPTPVGDFCFDENGQRQVPMEVVMLNATTGLFSRRIFLRAMDSFILQVEEEVNWVSGSRWPVLDKPACGFSGTEGPCTNGDSGLTTVQMNAVVFTVILSLFVLLIIVRHYASKKSTRDLGWDLMPQRFQVVNFGASYSKADRLLDRFDTWRDNKNSTPRRALYDEYIVWTKAVLVSGQKLRSGRNFLSYINELRNFHHPNVVKFFGLLRRPKDTLFVTEWCSRGDVRSFLEHSTHIYIDWDIRYSLIRDLLQGVAAIHQSFIRYHGSLTPSACLVNSHLNLKLAKAGYREVLRLGYGLENIEEDLISKYRKDKVFFSPEYVATEFQLWSSQSDIYAMGQLIFLIQKDAEQPNTGEPVFGGRKDLDKFVTWCCAYDPEDRPTSHEFPEALTRPNDYNVVTKMLRRVELYAEELENAVLARTSELEQEQQKCDALLLQMLPTNVAIRLRQGETIDPEHFSSVTLSFSDVSGFLEFVAHVPALKVMRFLDETHKLFDRVIADFDVYKVETIGDTYFLASGVPYPNRVMHASEVCKCVLNMRYDFSQRFPIQKLQLRTGVHSGSCVAGEFLLLDRKRIHRWPPTIAIKIPSSSPTVLF</sequence>
<keyword evidence="10" id="KW-0141">cGMP biosynthesis</keyword>
<dbReference type="InterPro" id="IPR050401">
    <property type="entry name" value="Cyclic_nucleotide_synthase"/>
</dbReference>
<proteinExistence type="predicted"/>
<evidence type="ECO:0000313" key="15">
    <source>
        <dbReference type="Proteomes" id="UP000186922"/>
    </source>
</evidence>
<name>A0A1D1UQR8_RAMVA</name>
<keyword evidence="4 11" id="KW-0812">Transmembrane</keyword>
<keyword evidence="5" id="KW-0547">Nucleotide-binding</keyword>
<evidence type="ECO:0000256" key="3">
    <source>
        <dbReference type="ARBA" id="ARBA00012202"/>
    </source>
</evidence>
<dbReference type="GO" id="GO:0001653">
    <property type="term" value="F:peptide receptor activity"/>
    <property type="evidence" value="ECO:0007669"/>
    <property type="project" value="TreeGrafter"/>
</dbReference>
<dbReference type="Pfam" id="PF00069">
    <property type="entry name" value="Pkinase"/>
    <property type="match status" value="1"/>
</dbReference>
<dbReference type="InterPro" id="IPR001054">
    <property type="entry name" value="A/G_cyclase"/>
</dbReference>